<dbReference type="Gene3D" id="2.40.50.100">
    <property type="match status" value="1"/>
</dbReference>
<protein>
    <submittedName>
        <fullName evidence="6">HlyD family efflux transporter periplasmic adaptor subunit</fullName>
    </submittedName>
</protein>
<organism evidence="6 9">
    <name type="scientific">Phocaeicola plebeius</name>
    <dbReference type="NCBI Taxonomy" id="310297"/>
    <lineage>
        <taxon>Bacteria</taxon>
        <taxon>Pseudomonadati</taxon>
        <taxon>Bacteroidota</taxon>
        <taxon>Bacteroidia</taxon>
        <taxon>Bacteroidales</taxon>
        <taxon>Bacteroidaceae</taxon>
        <taxon>Phocaeicola</taxon>
    </lineage>
</organism>
<evidence type="ECO:0000256" key="4">
    <source>
        <dbReference type="SAM" id="Phobius"/>
    </source>
</evidence>
<evidence type="ECO:0000313" key="6">
    <source>
        <dbReference type="EMBL" id="RGK52914.1"/>
    </source>
</evidence>
<keyword evidence="2 3" id="KW-0175">Coiled coil</keyword>
<comment type="subcellular location">
    <subcellularLocation>
        <location evidence="1">Cell envelope</location>
    </subcellularLocation>
</comment>
<feature type="coiled-coil region" evidence="3">
    <location>
        <begin position="208"/>
        <end position="235"/>
    </location>
</feature>
<dbReference type="PANTHER" id="PTHR32347">
    <property type="entry name" value="EFFLUX SYSTEM COMPONENT YKNX-RELATED"/>
    <property type="match status" value="1"/>
</dbReference>
<dbReference type="Gene3D" id="2.40.420.20">
    <property type="match status" value="1"/>
</dbReference>
<reference evidence="9 10" key="1">
    <citation type="submission" date="2018-08" db="EMBL/GenBank/DDBJ databases">
        <title>A genome reference for cultivated species of the human gut microbiota.</title>
        <authorList>
            <person name="Zou Y."/>
            <person name="Xue W."/>
            <person name="Luo G."/>
        </authorList>
    </citation>
    <scope>NUCLEOTIDE SEQUENCE [LARGE SCALE GENOMIC DNA]</scope>
    <source>
        <strain evidence="8 11">AM17-44</strain>
        <strain evidence="7 10">AM31-10</strain>
        <strain evidence="6 9">TF10-3AC</strain>
    </source>
</reference>
<feature type="coiled-coil region" evidence="3">
    <location>
        <begin position="104"/>
        <end position="133"/>
    </location>
</feature>
<dbReference type="InterPro" id="IPR050465">
    <property type="entry name" value="UPF0194_transport"/>
</dbReference>
<gene>
    <name evidence="8" type="ORF">DW204_13090</name>
    <name evidence="7" type="ORF">DW789_00035</name>
    <name evidence="6" type="ORF">DXD04_13070</name>
</gene>
<dbReference type="Proteomes" id="UP000284998">
    <property type="component" value="Unassembled WGS sequence"/>
</dbReference>
<evidence type="ECO:0000256" key="2">
    <source>
        <dbReference type="ARBA" id="ARBA00023054"/>
    </source>
</evidence>
<proteinExistence type="predicted"/>
<keyword evidence="4" id="KW-0812">Transmembrane</keyword>
<evidence type="ECO:0000313" key="7">
    <source>
        <dbReference type="EMBL" id="RHD59139.1"/>
    </source>
</evidence>
<dbReference type="EMBL" id="QSQT01000027">
    <property type="protein sequence ID" value="RGK52914.1"/>
    <property type="molecule type" value="Genomic_DNA"/>
</dbReference>
<evidence type="ECO:0000256" key="1">
    <source>
        <dbReference type="ARBA" id="ARBA00004196"/>
    </source>
</evidence>
<dbReference type="GO" id="GO:0030313">
    <property type="term" value="C:cell envelope"/>
    <property type="evidence" value="ECO:0007669"/>
    <property type="project" value="UniProtKB-SubCell"/>
</dbReference>
<name>A0A3E4MTR5_9BACT</name>
<dbReference type="Gene3D" id="2.40.30.170">
    <property type="match status" value="1"/>
</dbReference>
<dbReference type="InterPro" id="IPR058627">
    <property type="entry name" value="MdtA-like_C"/>
</dbReference>
<dbReference type="EMBL" id="QSJG01000001">
    <property type="protein sequence ID" value="RHD59139.1"/>
    <property type="molecule type" value="Genomic_DNA"/>
</dbReference>
<dbReference type="Proteomes" id="UP000260862">
    <property type="component" value="Unassembled WGS sequence"/>
</dbReference>
<dbReference type="PANTHER" id="PTHR32347:SF23">
    <property type="entry name" value="BLL5650 PROTEIN"/>
    <property type="match status" value="1"/>
</dbReference>
<dbReference type="EMBL" id="QRJS01000043">
    <property type="protein sequence ID" value="RHH40431.1"/>
    <property type="molecule type" value="Genomic_DNA"/>
</dbReference>
<accession>A0A3E4MTR5</accession>
<dbReference type="Proteomes" id="UP000284361">
    <property type="component" value="Unassembled WGS sequence"/>
</dbReference>
<dbReference type="AlphaFoldDB" id="A0A3E4MTR5"/>
<evidence type="ECO:0000259" key="5">
    <source>
        <dbReference type="Pfam" id="PF25967"/>
    </source>
</evidence>
<dbReference type="RefSeq" id="WP_117673706.1">
    <property type="nucleotide sequence ID" value="NZ_CABOGR010000027.1"/>
</dbReference>
<keyword evidence="4" id="KW-1133">Transmembrane helix</keyword>
<evidence type="ECO:0000256" key="3">
    <source>
        <dbReference type="SAM" id="Coils"/>
    </source>
</evidence>
<dbReference type="Pfam" id="PF25967">
    <property type="entry name" value="RND-MFP_C"/>
    <property type="match status" value="1"/>
</dbReference>
<evidence type="ECO:0000313" key="9">
    <source>
        <dbReference type="Proteomes" id="UP000260862"/>
    </source>
</evidence>
<feature type="transmembrane region" description="Helical" evidence="4">
    <location>
        <begin position="16"/>
        <end position="34"/>
    </location>
</feature>
<sequence>MDIQLEKKKGIQKKHLPYIGGGAVILLLLGWIIFGNHASTLKVDGKSLNIADVTYGKFNDYIRVNGQVQPISVVQLSPEEGGIVQEKVVEEGAHVKKGDVILRLSNSNLDLQILNAESELAEKQNLLRNTQVTMQQDKLNNETEKVQLDIDTRRKQRTFQQYQRLYKERLISREEYLQAKEDYEVAQKKHKLITERLVQDSIYRNIQMDQMEDNLQNMRKNVLLIRERKDKLEVRATIDGELGLLDAELGQNINAGQMVGQINDLSDFKIEAMIDEHYIDRVTNGLPATFERQGSSFNLKVRKVYPEVREGRFRTDFIFQGNRPENIRSGQTYYIDLQLGEPTESVLIPKGTFFQVTGGNWIFVVDKDGKKAYRRKIRIGRQNPQYYEVLEGLEKGERVIVSGYESYKDNEVLVLN</sequence>
<keyword evidence="4" id="KW-0472">Membrane</keyword>
<evidence type="ECO:0000313" key="8">
    <source>
        <dbReference type="EMBL" id="RHH40431.1"/>
    </source>
</evidence>
<feature type="domain" description="Multidrug resistance protein MdtA-like C-terminal permuted SH3" evidence="5">
    <location>
        <begin position="346"/>
        <end position="404"/>
    </location>
</feature>
<comment type="caution">
    <text evidence="6">The sequence shown here is derived from an EMBL/GenBank/DDBJ whole genome shotgun (WGS) entry which is preliminary data.</text>
</comment>
<evidence type="ECO:0000313" key="10">
    <source>
        <dbReference type="Proteomes" id="UP000284361"/>
    </source>
</evidence>
<dbReference type="Gene3D" id="1.10.287.470">
    <property type="entry name" value="Helix hairpin bin"/>
    <property type="match status" value="1"/>
</dbReference>
<keyword evidence="9" id="KW-1185">Reference proteome</keyword>
<dbReference type="SUPFAM" id="SSF111369">
    <property type="entry name" value="HlyD-like secretion proteins"/>
    <property type="match status" value="1"/>
</dbReference>
<evidence type="ECO:0000313" key="11">
    <source>
        <dbReference type="Proteomes" id="UP000284998"/>
    </source>
</evidence>